<dbReference type="CDD" id="cd05233">
    <property type="entry name" value="SDR_c"/>
    <property type="match status" value="1"/>
</dbReference>
<dbReference type="Proteomes" id="UP000297626">
    <property type="component" value="Unassembled WGS sequence"/>
</dbReference>
<dbReference type="InterPro" id="IPR002347">
    <property type="entry name" value="SDR_fam"/>
</dbReference>
<dbReference type="EMBL" id="SOHN01000018">
    <property type="protein sequence ID" value="TFD85190.1"/>
    <property type="molecule type" value="Genomic_DNA"/>
</dbReference>
<evidence type="ECO:0000259" key="3">
    <source>
        <dbReference type="SMART" id="SM00822"/>
    </source>
</evidence>
<proteinExistence type="inferred from homology"/>
<dbReference type="PANTHER" id="PTHR44196:SF1">
    <property type="entry name" value="DEHYDROGENASE_REDUCTASE SDR FAMILY MEMBER 7B"/>
    <property type="match status" value="1"/>
</dbReference>
<evidence type="ECO:0000256" key="2">
    <source>
        <dbReference type="ARBA" id="ARBA00023002"/>
    </source>
</evidence>
<keyword evidence="5" id="KW-1185">Reference proteome</keyword>
<dbReference type="SMART" id="SM00822">
    <property type="entry name" value="PKS_KR"/>
    <property type="match status" value="1"/>
</dbReference>
<dbReference type="InterPro" id="IPR057326">
    <property type="entry name" value="KR_dom"/>
</dbReference>
<evidence type="ECO:0000256" key="1">
    <source>
        <dbReference type="ARBA" id="ARBA00006484"/>
    </source>
</evidence>
<evidence type="ECO:0000313" key="4">
    <source>
        <dbReference type="EMBL" id="TFD85190.1"/>
    </source>
</evidence>
<sequence>MNGPSHVFKISGRAGSSGARSARASLRGKVVLITGGAGGIGAATAERLAAAGALVSLVDRDQQALGQVVSRLGGNHLATAADVTDYTSLELAVQRTVEHFSRLDIVFACAGVGSASTVSASRTEDLLRIVDVNLGGVIRTVKATLEEVTKHGGYFLLMSSAAALKNVPRANAYAASKAGVEAFGGALRLEVAHKGVNVGVAHPAWVRTNMISGASTRAGESRSLPWPFSIVSSTDTCADLLVNAMASRRRKVFIPRSLALMDPLRWLSTGPVWDSFMKPRAALSVSRLESHACVTGE</sequence>
<dbReference type="InterPro" id="IPR020904">
    <property type="entry name" value="Sc_DH/Rdtase_CS"/>
</dbReference>
<gene>
    <name evidence="4" type="ORF">E3T51_15180</name>
</gene>
<accession>A0A4V3IWE7</accession>
<reference evidence="4 5" key="1">
    <citation type="submission" date="2019-03" db="EMBL/GenBank/DDBJ databases">
        <title>Genomics of glacier-inhabiting Cryobacterium strains.</title>
        <authorList>
            <person name="Liu Q."/>
            <person name="Xin Y.-H."/>
        </authorList>
    </citation>
    <scope>NUCLEOTIDE SEQUENCE [LARGE SCALE GENOMIC DNA]</scope>
    <source>
        <strain evidence="4 5">Sr54</strain>
    </source>
</reference>
<dbReference type="SUPFAM" id="SSF51735">
    <property type="entry name" value="NAD(P)-binding Rossmann-fold domains"/>
    <property type="match status" value="1"/>
</dbReference>
<dbReference type="Gene3D" id="3.40.50.720">
    <property type="entry name" value="NAD(P)-binding Rossmann-like Domain"/>
    <property type="match status" value="1"/>
</dbReference>
<dbReference type="InterPro" id="IPR036291">
    <property type="entry name" value="NAD(P)-bd_dom_sf"/>
</dbReference>
<comment type="caution">
    <text evidence="4">The sequence shown here is derived from an EMBL/GenBank/DDBJ whole genome shotgun (WGS) entry which is preliminary data.</text>
</comment>
<comment type="similarity">
    <text evidence="1">Belongs to the short-chain dehydrogenases/reductases (SDR) family.</text>
</comment>
<dbReference type="PRINTS" id="PR00081">
    <property type="entry name" value="GDHRDH"/>
</dbReference>
<protein>
    <submittedName>
        <fullName evidence="4">SDR family NAD(P)-dependent oxidoreductase</fullName>
    </submittedName>
</protein>
<dbReference type="PANTHER" id="PTHR44196">
    <property type="entry name" value="DEHYDROGENASE/REDUCTASE SDR FAMILY MEMBER 7B"/>
    <property type="match status" value="1"/>
</dbReference>
<dbReference type="Pfam" id="PF00106">
    <property type="entry name" value="adh_short"/>
    <property type="match status" value="1"/>
</dbReference>
<dbReference type="RefSeq" id="WP_134530577.1">
    <property type="nucleotide sequence ID" value="NZ_SOHN01000018.1"/>
</dbReference>
<organism evidence="4 5">
    <name type="scientific">Cryobacterium serini</name>
    <dbReference type="NCBI Taxonomy" id="1259201"/>
    <lineage>
        <taxon>Bacteria</taxon>
        <taxon>Bacillati</taxon>
        <taxon>Actinomycetota</taxon>
        <taxon>Actinomycetes</taxon>
        <taxon>Micrococcales</taxon>
        <taxon>Microbacteriaceae</taxon>
        <taxon>Cryobacterium</taxon>
    </lineage>
</organism>
<evidence type="ECO:0000313" key="5">
    <source>
        <dbReference type="Proteomes" id="UP000297626"/>
    </source>
</evidence>
<dbReference type="PROSITE" id="PS00061">
    <property type="entry name" value="ADH_SHORT"/>
    <property type="match status" value="1"/>
</dbReference>
<dbReference type="GO" id="GO:0016491">
    <property type="term" value="F:oxidoreductase activity"/>
    <property type="evidence" value="ECO:0007669"/>
    <property type="project" value="UniProtKB-KW"/>
</dbReference>
<name>A0A4V3IWE7_9MICO</name>
<feature type="domain" description="Ketoreductase" evidence="3">
    <location>
        <begin position="29"/>
        <end position="208"/>
    </location>
</feature>
<dbReference type="AlphaFoldDB" id="A0A4V3IWE7"/>
<dbReference type="GO" id="GO:0016020">
    <property type="term" value="C:membrane"/>
    <property type="evidence" value="ECO:0007669"/>
    <property type="project" value="TreeGrafter"/>
</dbReference>
<keyword evidence="2" id="KW-0560">Oxidoreductase</keyword>